<accession>G7WJV3</accession>
<dbReference type="Proteomes" id="UP000005877">
    <property type="component" value="Chromosome"/>
</dbReference>
<dbReference type="InterPro" id="IPR051172">
    <property type="entry name" value="Chlamydia_OmcB"/>
</dbReference>
<dbReference type="NCBIfam" id="TIGR01451">
    <property type="entry name" value="B_ant_repeat"/>
    <property type="match status" value="1"/>
</dbReference>
<dbReference type="AlphaFoldDB" id="G7WJV3"/>
<dbReference type="InterPro" id="IPR001434">
    <property type="entry name" value="OmcB-like_DUF11"/>
</dbReference>
<feature type="domain" description="DUF11" evidence="1">
    <location>
        <begin position="914"/>
        <end position="998"/>
    </location>
</feature>
<evidence type="ECO:0000313" key="2">
    <source>
        <dbReference type="EMBL" id="AET63394.1"/>
    </source>
</evidence>
<evidence type="ECO:0000259" key="1">
    <source>
        <dbReference type="Pfam" id="PF01345"/>
    </source>
</evidence>
<dbReference type="PANTHER" id="PTHR34819:SF5">
    <property type="entry name" value="CONSERVED REPEAT DOMAIN PROTEIN"/>
    <property type="match status" value="1"/>
</dbReference>
<keyword evidence="3" id="KW-1185">Reference proteome</keyword>
<name>G7WJV3_METH6</name>
<dbReference type="HOGENOM" id="CLU_010495_0_0_2"/>
<gene>
    <name evidence="2" type="ordered locus">Mhar_0001</name>
</gene>
<dbReference type="EMBL" id="CP003117">
    <property type="protein sequence ID" value="AET63394.1"/>
    <property type="molecule type" value="Genomic_DNA"/>
</dbReference>
<dbReference type="PANTHER" id="PTHR34819">
    <property type="entry name" value="LARGE CYSTEINE-RICH PERIPLASMIC PROTEIN OMCB"/>
    <property type="match status" value="1"/>
</dbReference>
<organism evidence="2 3">
    <name type="scientific">Methanothrix harundinacea (strain 6Ac)</name>
    <name type="common">Methanosaeta harundinacea</name>
    <dbReference type="NCBI Taxonomy" id="1110509"/>
    <lineage>
        <taxon>Archaea</taxon>
        <taxon>Methanobacteriati</taxon>
        <taxon>Methanobacteriota</taxon>
        <taxon>Stenosarchaea group</taxon>
        <taxon>Methanomicrobia</taxon>
        <taxon>Methanotrichales</taxon>
        <taxon>Methanotrichaceae</taxon>
        <taxon>Methanothrix</taxon>
    </lineage>
</organism>
<evidence type="ECO:0000313" key="3">
    <source>
        <dbReference type="Proteomes" id="UP000005877"/>
    </source>
</evidence>
<dbReference type="Pfam" id="PF01345">
    <property type="entry name" value="DUF11"/>
    <property type="match status" value="2"/>
</dbReference>
<sequence length="1061" mass="116818">MFQTVYAQDIRPPNILGIDYPPEGSPSIKLKEGDSVGNNFGDPNIELDTKPPEILSFDFSPKVIDAWTSSQEITVTLKVSDDLSGFASSEIRFCSPSGDQYIDNKLPFTPIDPPFMLFDSGRFETSDTKIKVPRYSEKGTWELSFLILVDRAGNEVRLEMEDLVAMGFPTEFEVVSEGDTKPPSILSFEIHPKLIDTSNSSQTVTINAHLTDDLSGLDSATTCITRPSKWLTCCYGGGGLRSEQNYYTYELEMEYPQGSEEGIWEIAHFNFTDLAGNRRDLSKEDLEKLGFPTEFRNLPPDKRIPGLEIEKRASSRTVAPGDLLNYTIIYTNTGYNRLTEVVITEKYPAGVEFISSSPAPDPGTRNQWTIGDLPVDGTGKIIVTVRVSQLQDLEFSGYGEISGEGFVNTRGSVSTSRDPLDLKNSVTITSAETVPMSASASVTVEDSGTELDIHEHGSGLYDSEETVLLLTENKSIEMMKDVSATYAPTTLGLYNNRTVAFASKWTEEARAKNRVTGTSMSESYRYATFIDRESRLLLDENQSLMDIDSTFDGMGSMGFLKMPSTSSNQTAPIFEATEDYTGSFKVVERIDEYGSGVSSEKAASGAGLVVVDKRLGDSQRSYESGTGSYDSEELIETYTSYIAKDISLVHAPMNQSFTDDFSFVGASMKWKEGMYSKVENTSYIGEEYTSITELDKETVARGLNDMATDADFSGRARYRVVLEDEVDFDEEYEGDYSVERRVIFTGVAKYDRPHLNVTKTLDGIVEEMEPWGYNETHLPGEEKIRKVATYTIAIENDGNAALGPIYVKDLFPPGAIFKEPSSLRPTELTGTSANWTLTHLGIGDVVEITLQLDVTKRYPQELTNRVQVCGGINSGAQYVCASNFSALELNWLSCCASGTVSLIKTAELDGANASVVWYRIDITNHDNVARVATVTDHLPEGMIFLDTMVPFASYDGRTITWNLIEIAPLETVTIPYRVSAQHPGRFVNSVEVDPRSVDGPVVQPIRASSVIEVGEPDECESTACGLWSPPAWDFEYVGSFAGEMTCEDLTTCVGGTSCPAA</sequence>
<reference evidence="2 3" key="1">
    <citation type="journal article" date="2012" name="PLoS ONE">
        <title>The genome characteristics and predicted function of methyl-group oxidation pathway in the obligate aceticlastic methanogens, Methanosaeta spp.</title>
        <authorList>
            <person name="Zhu J."/>
            <person name="Zheng H."/>
            <person name="Ai G."/>
            <person name="Zhang G."/>
            <person name="Liu D."/>
            <person name="Liu X."/>
            <person name="Dong X."/>
        </authorList>
    </citation>
    <scope>NUCLEOTIDE SEQUENCE [LARGE SCALE GENOMIC DNA]</scope>
    <source>
        <strain evidence="2 3">6Ac</strain>
    </source>
</reference>
<dbReference type="InterPro" id="IPR047589">
    <property type="entry name" value="DUF11_rpt"/>
</dbReference>
<dbReference type="PATRIC" id="fig|1110509.7.peg.1"/>
<protein>
    <submittedName>
        <fullName evidence="2">Protein with conserved repeat domain</fullName>
    </submittedName>
</protein>
<proteinExistence type="predicted"/>
<dbReference type="KEGG" id="mhi:Mhar_0001"/>
<feature type="domain" description="DUF11" evidence="1">
    <location>
        <begin position="307"/>
        <end position="427"/>
    </location>
</feature>
<dbReference type="STRING" id="1110509.Mhar_0001"/>